<reference evidence="1 2" key="1">
    <citation type="journal article" date="2020" name="Mol. Biol. Evol.">
        <title>Distinct Expression and Methylation Patterns for Genes with Different Fates following a Single Whole-Genome Duplication in Flowering Plants.</title>
        <authorList>
            <person name="Shi T."/>
            <person name="Rahmani R.S."/>
            <person name="Gugger P.F."/>
            <person name="Wang M."/>
            <person name="Li H."/>
            <person name="Zhang Y."/>
            <person name="Li Z."/>
            <person name="Wang Q."/>
            <person name="Van de Peer Y."/>
            <person name="Marchal K."/>
            <person name="Chen J."/>
        </authorList>
    </citation>
    <scope>NUCLEOTIDE SEQUENCE [LARGE SCALE GENOMIC DNA]</scope>
    <source>
        <tissue evidence="1">Leaf</tissue>
    </source>
</reference>
<organism evidence="1 2">
    <name type="scientific">Nelumbo nucifera</name>
    <name type="common">Sacred lotus</name>
    <dbReference type="NCBI Taxonomy" id="4432"/>
    <lineage>
        <taxon>Eukaryota</taxon>
        <taxon>Viridiplantae</taxon>
        <taxon>Streptophyta</taxon>
        <taxon>Embryophyta</taxon>
        <taxon>Tracheophyta</taxon>
        <taxon>Spermatophyta</taxon>
        <taxon>Magnoliopsida</taxon>
        <taxon>Proteales</taxon>
        <taxon>Nelumbonaceae</taxon>
        <taxon>Nelumbo</taxon>
    </lineage>
</organism>
<keyword evidence="2" id="KW-1185">Reference proteome</keyword>
<proteinExistence type="predicted"/>
<protein>
    <submittedName>
        <fullName evidence="1">Uncharacterized protein</fullName>
    </submittedName>
</protein>
<accession>A0A822XLT0</accession>
<evidence type="ECO:0000313" key="1">
    <source>
        <dbReference type="EMBL" id="DAD20962.1"/>
    </source>
</evidence>
<name>A0A822XLT0_NELNU</name>
<gene>
    <name evidence="1" type="ORF">HUJ06_022425</name>
</gene>
<dbReference type="EMBL" id="DUZY01000001">
    <property type="protein sequence ID" value="DAD20962.1"/>
    <property type="molecule type" value="Genomic_DNA"/>
</dbReference>
<dbReference type="AlphaFoldDB" id="A0A822XLT0"/>
<evidence type="ECO:0000313" key="2">
    <source>
        <dbReference type="Proteomes" id="UP000607653"/>
    </source>
</evidence>
<dbReference type="Proteomes" id="UP000607653">
    <property type="component" value="Unassembled WGS sequence"/>
</dbReference>
<comment type="caution">
    <text evidence="1">The sequence shown here is derived from an EMBL/GenBank/DDBJ whole genome shotgun (WGS) entry which is preliminary data.</text>
</comment>
<sequence length="52" mass="6186">MKCQSSHKPATTILYYSTSFCQMLRTFSFTDENIFILVRFLTNIFSLRKNKN</sequence>